<sequence>MRKRSVPPQNADGRPDQAGEPVVTTCRCCNGEVTFPQYNLQSFPWRVTAVLWLLVMIMMASVPFLAKIVPPPQRTDIRWWMTGVVYHMSPPAAGEHHHLKEFLSKKVTELNELGINIVRVSNFFRSTSDGAVLDYMSLNPAYGSMADFLSSMELLKSNDIRMIIDVPLAYTSNTHHWFSEDTRNITRDNVYLWNKVPETIEDGHLNSFWSKNNIRQEYYRHVKDHPEWALMDYSSGSARQRMETVFYYWLQYGVSGFILLNCDKVLLHDQEEYYSENYVQCEHPEGVKLKKLAEVIRSFKVNLSKKPHNYSDPDDMNNILMGMDIDCVEDGIWNRLYESGVDLVINKHLALSSFDNNSPSFNPVHLHRQVRQTLSRVPRSYRHNWKICDESFHLDIRQDENTLKLVNMIHLLLPGTAFICDGQLPQKQSVKYTAAREHIRALISWKRTPAMSWGETALNEVVGNVFSFVRYASGKVYPRYIIIINFGDVAVRRNFTMSRRGLVVPDLAILRYFTCAPDSSHRPDPALRYTNNSPIYMNDTYLRPGCGLLAELKLKVFF</sequence>
<keyword evidence="2" id="KW-0812">Transmembrane</keyword>
<reference evidence="4" key="1">
    <citation type="journal article" date="2023" name="Mol. Biol. Evol.">
        <title>Third-Generation Sequencing Reveals the Adaptive Role of the Epigenome in Three Deep-Sea Polychaetes.</title>
        <authorList>
            <person name="Perez M."/>
            <person name="Aroh O."/>
            <person name="Sun Y."/>
            <person name="Lan Y."/>
            <person name="Juniper S.K."/>
            <person name="Young C.R."/>
            <person name="Angers B."/>
            <person name="Qian P.Y."/>
        </authorList>
    </citation>
    <scope>NUCLEOTIDE SEQUENCE</scope>
    <source>
        <strain evidence="4">P08H-3</strain>
    </source>
</reference>
<dbReference type="GO" id="GO:0016323">
    <property type="term" value="C:basolateral plasma membrane"/>
    <property type="evidence" value="ECO:0007669"/>
    <property type="project" value="TreeGrafter"/>
</dbReference>
<proteinExistence type="predicted"/>
<dbReference type="InterPro" id="IPR042280">
    <property type="entry name" value="SLC3A2"/>
</dbReference>
<dbReference type="GO" id="GO:0015823">
    <property type="term" value="P:phenylalanine transport"/>
    <property type="evidence" value="ECO:0007669"/>
    <property type="project" value="TreeGrafter"/>
</dbReference>
<dbReference type="GO" id="GO:0005975">
    <property type="term" value="P:carbohydrate metabolic process"/>
    <property type="evidence" value="ECO:0007669"/>
    <property type="project" value="InterPro"/>
</dbReference>
<dbReference type="Gene3D" id="3.20.20.80">
    <property type="entry name" value="Glycosidases"/>
    <property type="match status" value="2"/>
</dbReference>
<dbReference type="GO" id="GO:1904273">
    <property type="term" value="P:L-alanine import across plasma membrane"/>
    <property type="evidence" value="ECO:0007669"/>
    <property type="project" value="TreeGrafter"/>
</dbReference>
<dbReference type="EMBL" id="JAODUP010000090">
    <property type="protein sequence ID" value="KAK2162855.1"/>
    <property type="molecule type" value="Genomic_DNA"/>
</dbReference>
<dbReference type="Proteomes" id="UP001208570">
    <property type="component" value="Unassembled WGS sequence"/>
</dbReference>
<evidence type="ECO:0000313" key="4">
    <source>
        <dbReference type="EMBL" id="KAK2162855.1"/>
    </source>
</evidence>
<feature type="region of interest" description="Disordered" evidence="1">
    <location>
        <begin position="1"/>
        <end position="21"/>
    </location>
</feature>
<organism evidence="4 5">
    <name type="scientific">Paralvinella palmiformis</name>
    <dbReference type="NCBI Taxonomy" id="53620"/>
    <lineage>
        <taxon>Eukaryota</taxon>
        <taxon>Metazoa</taxon>
        <taxon>Spiralia</taxon>
        <taxon>Lophotrochozoa</taxon>
        <taxon>Annelida</taxon>
        <taxon>Polychaeta</taxon>
        <taxon>Sedentaria</taxon>
        <taxon>Canalipalpata</taxon>
        <taxon>Terebellida</taxon>
        <taxon>Terebelliformia</taxon>
        <taxon>Alvinellidae</taxon>
        <taxon>Paralvinella</taxon>
    </lineage>
</organism>
<dbReference type="InterPro" id="IPR006047">
    <property type="entry name" value="GH13_cat_dom"/>
</dbReference>
<protein>
    <recommendedName>
        <fullName evidence="3">Glycosyl hydrolase family 13 catalytic domain-containing protein</fullName>
    </recommendedName>
</protein>
<name>A0AAD9K2Q5_9ANNE</name>
<gene>
    <name evidence="4" type="ORF">LSH36_90g02029</name>
</gene>
<feature type="transmembrane region" description="Helical" evidence="2">
    <location>
        <begin position="47"/>
        <end position="66"/>
    </location>
</feature>
<evidence type="ECO:0000256" key="1">
    <source>
        <dbReference type="SAM" id="MobiDB-lite"/>
    </source>
</evidence>
<evidence type="ECO:0000313" key="5">
    <source>
        <dbReference type="Proteomes" id="UP001208570"/>
    </source>
</evidence>
<evidence type="ECO:0000256" key="2">
    <source>
        <dbReference type="SAM" id="Phobius"/>
    </source>
</evidence>
<accession>A0AAD9K2Q5</accession>
<keyword evidence="5" id="KW-1185">Reference proteome</keyword>
<dbReference type="GO" id="GO:1903801">
    <property type="term" value="P:L-leucine import across plasma membrane"/>
    <property type="evidence" value="ECO:0007669"/>
    <property type="project" value="TreeGrafter"/>
</dbReference>
<dbReference type="PANTHER" id="PTHR46673">
    <property type="entry name" value="4F2 CELL-SURFACE ANTIGEN HEAVY CHAIN"/>
    <property type="match status" value="1"/>
</dbReference>
<dbReference type="AlphaFoldDB" id="A0AAD9K2Q5"/>
<dbReference type="InterPro" id="IPR017853">
    <property type="entry name" value="GH"/>
</dbReference>
<dbReference type="Pfam" id="PF00128">
    <property type="entry name" value="Alpha-amylase"/>
    <property type="match status" value="1"/>
</dbReference>
<dbReference type="PANTHER" id="PTHR46673:SF1">
    <property type="entry name" value="4F2 CELL-SURFACE ANTIGEN HEAVY CHAIN"/>
    <property type="match status" value="1"/>
</dbReference>
<dbReference type="GO" id="GO:0016324">
    <property type="term" value="C:apical plasma membrane"/>
    <property type="evidence" value="ECO:0007669"/>
    <property type="project" value="TreeGrafter"/>
</dbReference>
<keyword evidence="2" id="KW-0472">Membrane</keyword>
<feature type="domain" description="Glycosyl hydrolase family 13 catalytic" evidence="3">
    <location>
        <begin position="96"/>
        <end position="446"/>
    </location>
</feature>
<dbReference type="GO" id="GO:0015173">
    <property type="term" value="F:aromatic amino acid transmembrane transporter activity"/>
    <property type="evidence" value="ECO:0007669"/>
    <property type="project" value="TreeGrafter"/>
</dbReference>
<evidence type="ECO:0000259" key="3">
    <source>
        <dbReference type="SMART" id="SM00642"/>
    </source>
</evidence>
<dbReference type="SMART" id="SM00642">
    <property type="entry name" value="Aamy"/>
    <property type="match status" value="1"/>
</dbReference>
<keyword evidence="2" id="KW-1133">Transmembrane helix</keyword>
<dbReference type="GO" id="GO:0015180">
    <property type="term" value="F:L-alanine transmembrane transporter activity"/>
    <property type="evidence" value="ECO:0007669"/>
    <property type="project" value="TreeGrafter"/>
</dbReference>
<dbReference type="SUPFAM" id="SSF51445">
    <property type="entry name" value="(Trans)glycosidases"/>
    <property type="match status" value="1"/>
</dbReference>
<dbReference type="GO" id="GO:0015190">
    <property type="term" value="F:L-leucine transmembrane transporter activity"/>
    <property type="evidence" value="ECO:0007669"/>
    <property type="project" value="TreeGrafter"/>
</dbReference>
<comment type="caution">
    <text evidence="4">The sequence shown here is derived from an EMBL/GenBank/DDBJ whole genome shotgun (WGS) entry which is preliminary data.</text>
</comment>